<organism evidence="1 2">
    <name type="scientific">Smittium angustum</name>
    <dbReference type="NCBI Taxonomy" id="133377"/>
    <lineage>
        <taxon>Eukaryota</taxon>
        <taxon>Fungi</taxon>
        <taxon>Fungi incertae sedis</taxon>
        <taxon>Zoopagomycota</taxon>
        <taxon>Kickxellomycotina</taxon>
        <taxon>Harpellomycetes</taxon>
        <taxon>Harpellales</taxon>
        <taxon>Legeriomycetaceae</taxon>
        <taxon>Smittium</taxon>
    </lineage>
</organism>
<comment type="caution">
    <text evidence="1">The sequence shown here is derived from an EMBL/GenBank/DDBJ whole genome shotgun (WGS) entry which is preliminary data.</text>
</comment>
<evidence type="ECO:0000313" key="1">
    <source>
        <dbReference type="EMBL" id="PVZ96576.1"/>
    </source>
</evidence>
<dbReference type="EMBL" id="MBFU01001252">
    <property type="protein sequence ID" value="PVZ96576.1"/>
    <property type="molecule type" value="Genomic_DNA"/>
</dbReference>
<proteinExistence type="predicted"/>
<reference evidence="1 2" key="1">
    <citation type="journal article" date="2018" name="MBio">
        <title>Comparative Genomics Reveals the Core Gene Toolbox for the Fungus-Insect Symbiosis.</title>
        <authorList>
            <person name="Wang Y."/>
            <person name="Stata M."/>
            <person name="Wang W."/>
            <person name="Stajich J.E."/>
            <person name="White M.M."/>
            <person name="Moncalvo J.M."/>
        </authorList>
    </citation>
    <scope>NUCLEOTIDE SEQUENCE [LARGE SCALE GENOMIC DNA]</scope>
    <source>
        <strain evidence="1 2">AUS-126-30</strain>
    </source>
</reference>
<protein>
    <submittedName>
        <fullName evidence="1">Uncharacterized protein</fullName>
    </submittedName>
</protein>
<sequence length="165" mass="18730">MGLFLFFLRILFNHKEKNKKAKHPSVIFAVKTCELWRLENIYFISAYIDLDSPGSNFNGLSPNPVIHCSINITIAAPPTNPRRQASDNRESRKPIWNIPRTNVINPTRKHSNRLIIETKAILSCSVAFGLAKKNNFCWSFIREPTSIETSAPGPKDKCLEVPKIP</sequence>
<gene>
    <name evidence="1" type="ORF">BB558_007507</name>
</gene>
<evidence type="ECO:0000313" key="2">
    <source>
        <dbReference type="Proteomes" id="UP000245591"/>
    </source>
</evidence>
<dbReference type="Proteomes" id="UP000245591">
    <property type="component" value="Unassembled WGS sequence"/>
</dbReference>
<accession>A0A2U1IUU8</accession>
<name>A0A2U1IUU8_SMIAN</name>
<keyword evidence="2" id="KW-1185">Reference proteome</keyword>
<dbReference type="AlphaFoldDB" id="A0A2U1IUU8"/>